<accession>A0A7C3IIR4</accession>
<proteinExistence type="predicted"/>
<feature type="domain" description="Coenzyme F420:L-glutamate ligase-like" evidence="1">
    <location>
        <begin position="21"/>
        <end position="173"/>
    </location>
</feature>
<protein>
    <recommendedName>
        <fullName evidence="1">Coenzyme F420:L-glutamate ligase-like domain-containing protein</fullName>
    </recommendedName>
</protein>
<dbReference type="InterPro" id="IPR002847">
    <property type="entry name" value="F420-0_gamma-glut_ligase-dom"/>
</dbReference>
<dbReference type="SUPFAM" id="SSF144010">
    <property type="entry name" value="CofE-like"/>
    <property type="match status" value="1"/>
</dbReference>
<evidence type="ECO:0000313" key="3">
    <source>
        <dbReference type="EMBL" id="HFJ53838.1"/>
    </source>
</evidence>
<reference evidence="3" key="1">
    <citation type="journal article" date="2020" name="mSystems">
        <title>Genome- and Community-Level Interaction Insights into Carbon Utilization and Element Cycling Functions of Hydrothermarchaeota in Hydrothermal Sediment.</title>
        <authorList>
            <person name="Zhou Z."/>
            <person name="Liu Y."/>
            <person name="Xu W."/>
            <person name="Pan J."/>
            <person name="Luo Z.H."/>
            <person name="Li M."/>
        </authorList>
    </citation>
    <scope>NUCLEOTIDE SEQUENCE [LARGE SCALE GENOMIC DNA]</scope>
    <source>
        <strain evidence="2">SpSt-265</strain>
        <strain evidence="3">SpSt-465</strain>
    </source>
</reference>
<dbReference type="AlphaFoldDB" id="A0A7C3IIR4"/>
<dbReference type="Pfam" id="PF01996">
    <property type="entry name" value="F420_ligase"/>
    <property type="match status" value="1"/>
</dbReference>
<dbReference type="Gene3D" id="3.30.1330.100">
    <property type="entry name" value="CofE-like"/>
    <property type="match status" value="1"/>
</dbReference>
<comment type="caution">
    <text evidence="3">The sequence shown here is derived from an EMBL/GenBank/DDBJ whole genome shotgun (WGS) entry which is preliminary data.</text>
</comment>
<gene>
    <name evidence="2" type="ORF">ENP94_03605</name>
    <name evidence="3" type="ORF">ENS16_04025</name>
</gene>
<evidence type="ECO:0000313" key="2">
    <source>
        <dbReference type="EMBL" id="HEA87079.1"/>
    </source>
</evidence>
<dbReference type="EMBL" id="DSTU01000005">
    <property type="protein sequence ID" value="HFJ53838.1"/>
    <property type="molecule type" value="Genomic_DNA"/>
</dbReference>
<organism evidence="3">
    <name type="scientific">candidate division WOR-3 bacterium</name>
    <dbReference type="NCBI Taxonomy" id="2052148"/>
    <lineage>
        <taxon>Bacteria</taxon>
        <taxon>Bacteria division WOR-3</taxon>
    </lineage>
</organism>
<sequence length="229" mass="24766">MPREKPRVIETSRGRVVRIPVKTRVLNKGDDLVAEVRRYAGPLLEPGDILTIAESPVAAVQGRAIPITEIRPGFWANLLWRFVKKVPYGIGLRSPWSMQCAIDEVGLARILRAAVAGFWGKLRGRSGDFYRVAGRQVAMIDAAHTSGVPEFYECVILGPKEPDRVAQELATALGCPVAIVDANDIFGCTVVGASAGLDTGLVEEAMRDNPAGQGNELTPIVILRPEGEE</sequence>
<evidence type="ECO:0000259" key="1">
    <source>
        <dbReference type="Pfam" id="PF01996"/>
    </source>
</evidence>
<name>A0A7C3IIR4_UNCW3</name>
<dbReference type="EMBL" id="DSLG01000004">
    <property type="protein sequence ID" value="HEA87079.1"/>
    <property type="molecule type" value="Genomic_DNA"/>
</dbReference>